<feature type="domain" description="Beta-lactamase-related" evidence="4">
    <location>
        <begin position="41"/>
        <end position="337"/>
    </location>
</feature>
<gene>
    <name evidence="5" type="ORF">LJ739_11085</name>
</gene>
<dbReference type="InterPro" id="IPR012338">
    <property type="entry name" value="Beta-lactam/transpept-like"/>
</dbReference>
<feature type="chain" id="PRO_5046819235" evidence="3">
    <location>
        <begin position="25"/>
        <end position="451"/>
    </location>
</feature>
<evidence type="ECO:0000313" key="5">
    <source>
        <dbReference type="EMBL" id="MCC2616787.1"/>
    </source>
</evidence>
<keyword evidence="6" id="KW-1185">Reference proteome</keyword>
<accession>A0ABS8G876</accession>
<comment type="caution">
    <text evidence="5">The sequence shown here is derived from an EMBL/GenBank/DDBJ whole genome shotgun (WGS) entry which is preliminary data.</text>
</comment>
<sequence>MRYKSTILLWLLLQGIFVSTTTIATESGLNKYDELLNAYHGVYGFSGTVKVVGLNGGIFEKSYGQANRSFAIPNTPETRNSINSISKTFTAVAVLMLNEENKVNLHASVGEYLPSLTAEWKDKVTVHHLLTHTSGLPRESGVQAHEALSFEQQIKHYINDLPLLFTPGERYEYSNAGIVLLGAIIERVTQDDYANVITSLIIAPLGLKNTGVYHSRQVIENQAVPYRFSRHGIESAQRSKHMGDNAGGGLYSTPSDLHVFVSALKNKELLSEASTKLLFKQHVKSSETEYEGYAWSIKKAGDDTLYFAAGSGYGSKSVMIQSSTSDRFVAITSNWGNTPILRMLGDLYRLSLGQTVAVPDTRALARAEHYNAHLGKYRFEQEAVLTQLGIDDPIIRLQAFEGKLFLNDELMAQKSDQVLGLTYTDEMQVSFDNNIMRITMNDNVLEGRKDK</sequence>
<comment type="subcellular location">
    <subcellularLocation>
        <location evidence="1">Membrane</location>
    </subcellularLocation>
</comment>
<dbReference type="InterPro" id="IPR001466">
    <property type="entry name" value="Beta-lactam-related"/>
</dbReference>
<dbReference type="Proteomes" id="UP001520878">
    <property type="component" value="Unassembled WGS sequence"/>
</dbReference>
<dbReference type="InterPro" id="IPR050491">
    <property type="entry name" value="AmpC-like"/>
</dbReference>
<evidence type="ECO:0000256" key="1">
    <source>
        <dbReference type="ARBA" id="ARBA00004370"/>
    </source>
</evidence>
<dbReference type="PANTHER" id="PTHR46825:SF11">
    <property type="entry name" value="PENICILLIN-BINDING PROTEIN 4"/>
    <property type="match status" value="1"/>
</dbReference>
<keyword evidence="2" id="KW-0472">Membrane</keyword>
<dbReference type="Pfam" id="PF00144">
    <property type="entry name" value="Beta-lactamase"/>
    <property type="match status" value="1"/>
</dbReference>
<dbReference type="SUPFAM" id="SSF56601">
    <property type="entry name" value="beta-lactamase/transpeptidase-like"/>
    <property type="match status" value="1"/>
</dbReference>
<name>A0ABS8G876_9ALTE</name>
<proteinExistence type="predicted"/>
<evidence type="ECO:0000256" key="2">
    <source>
        <dbReference type="ARBA" id="ARBA00023136"/>
    </source>
</evidence>
<dbReference type="PANTHER" id="PTHR46825">
    <property type="entry name" value="D-ALANYL-D-ALANINE-CARBOXYPEPTIDASE/ENDOPEPTIDASE AMPH"/>
    <property type="match status" value="1"/>
</dbReference>
<dbReference type="RefSeq" id="WP_229160453.1">
    <property type="nucleotide sequence ID" value="NZ_JAJEWP010000002.1"/>
</dbReference>
<evidence type="ECO:0000256" key="3">
    <source>
        <dbReference type="SAM" id="SignalP"/>
    </source>
</evidence>
<evidence type="ECO:0000259" key="4">
    <source>
        <dbReference type="Pfam" id="PF00144"/>
    </source>
</evidence>
<organism evidence="5 6">
    <name type="scientific">Fluctibacter halophilus</name>
    <dbReference type="NCBI Taxonomy" id="226011"/>
    <lineage>
        <taxon>Bacteria</taxon>
        <taxon>Pseudomonadati</taxon>
        <taxon>Pseudomonadota</taxon>
        <taxon>Gammaproteobacteria</taxon>
        <taxon>Alteromonadales</taxon>
        <taxon>Alteromonadaceae</taxon>
        <taxon>Fluctibacter</taxon>
    </lineage>
</organism>
<keyword evidence="3" id="KW-0732">Signal</keyword>
<feature type="signal peptide" evidence="3">
    <location>
        <begin position="1"/>
        <end position="24"/>
    </location>
</feature>
<dbReference type="Gene3D" id="3.40.710.10">
    <property type="entry name" value="DD-peptidase/beta-lactamase superfamily"/>
    <property type="match status" value="1"/>
</dbReference>
<dbReference type="EMBL" id="JAJEWP010000002">
    <property type="protein sequence ID" value="MCC2616787.1"/>
    <property type="molecule type" value="Genomic_DNA"/>
</dbReference>
<evidence type="ECO:0000313" key="6">
    <source>
        <dbReference type="Proteomes" id="UP001520878"/>
    </source>
</evidence>
<reference evidence="5 6" key="1">
    <citation type="submission" date="2021-10" db="EMBL/GenBank/DDBJ databases">
        <title>Draft genome of Aestuariibacter halophilus JC2043.</title>
        <authorList>
            <person name="Emsley S.A."/>
            <person name="Pfannmuller K.M."/>
            <person name="Ushijima B."/>
            <person name="Saw J.H."/>
            <person name="Videau P."/>
        </authorList>
    </citation>
    <scope>NUCLEOTIDE SEQUENCE [LARGE SCALE GENOMIC DNA]</scope>
    <source>
        <strain evidence="5 6">JC2043</strain>
    </source>
</reference>
<protein>
    <submittedName>
        <fullName evidence="5">Beta-lactamase family protein</fullName>
    </submittedName>
</protein>